<sequence length="41" mass="4602">MRINTSSNEELQDIVNRLVRGLHPERIYLFGSHAHGQAGKG</sequence>
<dbReference type="EMBL" id="BARS01026321">
    <property type="protein sequence ID" value="GAG00131.1"/>
    <property type="molecule type" value="Genomic_DNA"/>
</dbReference>
<name>X0VHW4_9ZZZZ</name>
<dbReference type="InterPro" id="IPR043519">
    <property type="entry name" value="NT_sf"/>
</dbReference>
<feature type="non-terminal residue" evidence="1">
    <location>
        <position position="41"/>
    </location>
</feature>
<evidence type="ECO:0008006" key="2">
    <source>
        <dbReference type="Google" id="ProtNLM"/>
    </source>
</evidence>
<comment type="caution">
    <text evidence="1">The sequence shown here is derived from an EMBL/GenBank/DDBJ whole genome shotgun (WGS) entry which is preliminary data.</text>
</comment>
<dbReference type="AlphaFoldDB" id="X0VHW4"/>
<evidence type="ECO:0000313" key="1">
    <source>
        <dbReference type="EMBL" id="GAG00131.1"/>
    </source>
</evidence>
<accession>X0VHW4</accession>
<reference evidence="1" key="1">
    <citation type="journal article" date="2014" name="Front. Microbiol.">
        <title>High frequency of phylogenetically diverse reductive dehalogenase-homologous genes in deep subseafloor sedimentary metagenomes.</title>
        <authorList>
            <person name="Kawai M."/>
            <person name="Futagami T."/>
            <person name="Toyoda A."/>
            <person name="Takaki Y."/>
            <person name="Nishi S."/>
            <person name="Hori S."/>
            <person name="Arai W."/>
            <person name="Tsubouchi T."/>
            <person name="Morono Y."/>
            <person name="Uchiyama I."/>
            <person name="Ito T."/>
            <person name="Fujiyama A."/>
            <person name="Inagaki F."/>
            <person name="Takami H."/>
        </authorList>
    </citation>
    <scope>NUCLEOTIDE SEQUENCE</scope>
    <source>
        <strain evidence="1">Expedition CK06-06</strain>
    </source>
</reference>
<protein>
    <recommendedName>
        <fullName evidence="2">Polymerase beta nucleotidyltransferase domain-containing protein</fullName>
    </recommendedName>
</protein>
<organism evidence="1">
    <name type="scientific">marine sediment metagenome</name>
    <dbReference type="NCBI Taxonomy" id="412755"/>
    <lineage>
        <taxon>unclassified sequences</taxon>
        <taxon>metagenomes</taxon>
        <taxon>ecological metagenomes</taxon>
    </lineage>
</organism>
<dbReference type="SUPFAM" id="SSF81301">
    <property type="entry name" value="Nucleotidyltransferase"/>
    <property type="match status" value="1"/>
</dbReference>
<proteinExistence type="predicted"/>
<dbReference type="Gene3D" id="3.30.460.10">
    <property type="entry name" value="Beta Polymerase, domain 2"/>
    <property type="match status" value="1"/>
</dbReference>
<gene>
    <name evidence="1" type="ORF">S01H1_41494</name>
</gene>